<name>A0ACA9QXJ0_9GLOM</name>
<proteinExistence type="predicted"/>
<accession>A0ACA9QXJ0</accession>
<sequence length="112" mass="12468">ATVSSVFQGAKTDNDTKSNIFSGKTFGQVFIMPLFAPMVGPFDLDVRGTLKKFLFMAAKINVEIFHSHSSPALTLYKAPDIKAIVRDGKQNIIYPQWVLDSVNKKQVLSFRS</sequence>
<protein>
    <submittedName>
        <fullName evidence="1">12294_t:CDS:1</fullName>
    </submittedName>
</protein>
<organism evidence="1 2">
    <name type="scientific">Acaulospora colombiana</name>
    <dbReference type="NCBI Taxonomy" id="27376"/>
    <lineage>
        <taxon>Eukaryota</taxon>
        <taxon>Fungi</taxon>
        <taxon>Fungi incertae sedis</taxon>
        <taxon>Mucoromycota</taxon>
        <taxon>Glomeromycotina</taxon>
        <taxon>Glomeromycetes</taxon>
        <taxon>Diversisporales</taxon>
        <taxon>Acaulosporaceae</taxon>
        <taxon>Acaulospora</taxon>
    </lineage>
</organism>
<evidence type="ECO:0000313" key="2">
    <source>
        <dbReference type="Proteomes" id="UP000789525"/>
    </source>
</evidence>
<keyword evidence="2" id="KW-1185">Reference proteome</keyword>
<evidence type="ECO:0000313" key="1">
    <source>
        <dbReference type="EMBL" id="CAG8768138.1"/>
    </source>
</evidence>
<dbReference type="Proteomes" id="UP000789525">
    <property type="component" value="Unassembled WGS sequence"/>
</dbReference>
<feature type="non-terminal residue" evidence="1">
    <location>
        <position position="1"/>
    </location>
</feature>
<gene>
    <name evidence="1" type="ORF">ACOLOM_LOCUS13591</name>
</gene>
<comment type="caution">
    <text evidence="1">The sequence shown here is derived from an EMBL/GenBank/DDBJ whole genome shotgun (WGS) entry which is preliminary data.</text>
</comment>
<reference evidence="1" key="1">
    <citation type="submission" date="2021-06" db="EMBL/GenBank/DDBJ databases">
        <authorList>
            <person name="Kallberg Y."/>
            <person name="Tangrot J."/>
            <person name="Rosling A."/>
        </authorList>
    </citation>
    <scope>NUCLEOTIDE SEQUENCE</scope>
    <source>
        <strain evidence="1">CL356</strain>
    </source>
</reference>
<feature type="non-terminal residue" evidence="1">
    <location>
        <position position="112"/>
    </location>
</feature>
<dbReference type="EMBL" id="CAJVPT010063164">
    <property type="protein sequence ID" value="CAG8768138.1"/>
    <property type="molecule type" value="Genomic_DNA"/>
</dbReference>